<accession>A0A640VNL8</accession>
<feature type="modified residue" description="Phosphohistidine" evidence="2">
    <location>
        <position position="51"/>
    </location>
</feature>
<protein>
    <submittedName>
        <fullName evidence="4">Nickel transporter</fullName>
    </submittedName>
</protein>
<keyword evidence="5" id="KW-1185">Reference proteome</keyword>
<dbReference type="SUPFAM" id="SSF47226">
    <property type="entry name" value="Histidine-containing phosphotransfer domain, HPT domain"/>
    <property type="match status" value="1"/>
</dbReference>
<keyword evidence="2" id="KW-0597">Phosphoprotein</keyword>
<evidence type="ECO:0000259" key="3">
    <source>
        <dbReference type="PROSITE" id="PS50894"/>
    </source>
</evidence>
<dbReference type="InterPro" id="IPR008207">
    <property type="entry name" value="Sig_transdc_His_kin_Hpt_dom"/>
</dbReference>
<dbReference type="Gene3D" id="1.20.120.160">
    <property type="entry name" value="HPT domain"/>
    <property type="match status" value="1"/>
</dbReference>
<dbReference type="GO" id="GO:0000160">
    <property type="term" value="P:phosphorelay signal transduction system"/>
    <property type="evidence" value="ECO:0007669"/>
    <property type="project" value="UniProtKB-KW"/>
</dbReference>
<dbReference type="InterPro" id="IPR036641">
    <property type="entry name" value="HPT_dom_sf"/>
</dbReference>
<evidence type="ECO:0000256" key="1">
    <source>
        <dbReference type="ARBA" id="ARBA00023012"/>
    </source>
</evidence>
<dbReference type="Pfam" id="PF01627">
    <property type="entry name" value="Hpt"/>
    <property type="match status" value="1"/>
</dbReference>
<name>A0A640VNL8_9RHOB</name>
<feature type="domain" description="HPt" evidence="3">
    <location>
        <begin position="11"/>
        <end position="107"/>
    </location>
</feature>
<evidence type="ECO:0000313" key="4">
    <source>
        <dbReference type="EMBL" id="GFE49337.1"/>
    </source>
</evidence>
<keyword evidence="1" id="KW-0902">Two-component regulatory system</keyword>
<dbReference type="GO" id="GO:0004672">
    <property type="term" value="F:protein kinase activity"/>
    <property type="evidence" value="ECO:0007669"/>
    <property type="project" value="UniProtKB-ARBA"/>
</dbReference>
<gene>
    <name evidence="4" type="ORF">So717_10900</name>
</gene>
<proteinExistence type="predicted"/>
<organism evidence="4 5">
    <name type="scientific">Roseobacter cerasinus</name>
    <dbReference type="NCBI Taxonomy" id="2602289"/>
    <lineage>
        <taxon>Bacteria</taxon>
        <taxon>Pseudomonadati</taxon>
        <taxon>Pseudomonadota</taxon>
        <taxon>Alphaproteobacteria</taxon>
        <taxon>Rhodobacterales</taxon>
        <taxon>Roseobacteraceae</taxon>
        <taxon>Roseobacter</taxon>
    </lineage>
</organism>
<dbReference type="PROSITE" id="PS50894">
    <property type="entry name" value="HPT"/>
    <property type="match status" value="1"/>
</dbReference>
<evidence type="ECO:0000313" key="5">
    <source>
        <dbReference type="Proteomes" id="UP000436522"/>
    </source>
</evidence>
<dbReference type="RefSeq" id="WP_159975214.1">
    <property type="nucleotide sequence ID" value="NZ_BLIV01000002.1"/>
</dbReference>
<dbReference type="EMBL" id="BLIV01000002">
    <property type="protein sequence ID" value="GFE49337.1"/>
    <property type="molecule type" value="Genomic_DNA"/>
</dbReference>
<dbReference type="AlphaFoldDB" id="A0A640VNL8"/>
<sequence length="110" mass="12116">MIDWDRVATLKEEVGAEDFEEVVELFLEEVDAAIDTLATQPNPQDLEEQLHFLKGSALSLGFRSFSDLCQTGETAAAQSADAAIDVDEIMTCYKQSRDAFLTQLQAKIAS</sequence>
<dbReference type="Proteomes" id="UP000436522">
    <property type="component" value="Unassembled WGS sequence"/>
</dbReference>
<dbReference type="OrthoDB" id="7867809at2"/>
<evidence type="ECO:0000256" key="2">
    <source>
        <dbReference type="PROSITE-ProRule" id="PRU00110"/>
    </source>
</evidence>
<reference evidence="4 5" key="1">
    <citation type="submission" date="2019-12" db="EMBL/GenBank/DDBJ databases">
        <title>Roseobacter cerasinus sp. nov., isolated from seawater around aquaculture.</title>
        <authorList>
            <person name="Muramatsu S."/>
            <person name="Takabe Y."/>
            <person name="Mori K."/>
            <person name="Takaichi S."/>
            <person name="Hanada S."/>
        </authorList>
    </citation>
    <scope>NUCLEOTIDE SEQUENCE [LARGE SCALE GENOMIC DNA]</scope>
    <source>
        <strain evidence="4 5">AI77</strain>
    </source>
</reference>
<comment type="caution">
    <text evidence="4">The sequence shown here is derived from an EMBL/GenBank/DDBJ whole genome shotgun (WGS) entry which is preliminary data.</text>
</comment>